<dbReference type="PANTHER" id="PTHR45937:SF1">
    <property type="entry name" value="ASPARAGINE SYNTHETASE DOMAIN-CONTAINING PROTEIN 1"/>
    <property type="match status" value="1"/>
</dbReference>
<dbReference type="Gene3D" id="3.60.20.10">
    <property type="entry name" value="Glutamine Phosphoribosylpyrophosphate, subunit 1, domain 1"/>
    <property type="match status" value="1"/>
</dbReference>
<dbReference type="SUPFAM" id="SSF52402">
    <property type="entry name" value="Adenine nucleotide alpha hydrolases-like"/>
    <property type="match status" value="1"/>
</dbReference>
<sequence>MCGIFFCASTLQHRVDEGLLRRLREINAQRGPDAQSSCFRYPSPSRSRNPLQCEGVKDLRMEFFSSELRLRGNFPVVQPHQKDGNVLCWNGEIFDGIDIATEENDGVELFKILCALNETEEIRDAFARIEGPYAFVFYHAASQKLFFARDPLGRRSLLFHRPSSQNPYLLLASVSVGNDQRYNFEEVPTGTIHVVDISRLEGSENMDASFEDCLSFLPRQSGSKHHKYATPPRLNQNFPGDESARIGALDTIPDWLQSTVDDLIQHLDRSVMLRVQNIPPTQPGQSRLAVLFSGGIDSTVITLLAHRHIPIDEPIDLLNVAFENPRKIRVHNEGNFGGVPKKQKKRNTPQIATSNNATYMVPDRKTGLQEVEELKRLCPGRVWNFVEVDVPYQESRAARKHVESLMTPGRTVMDLSLAIALYFASRAVGQIRSQPDADSVPYTSPARVLLNGLGSDELLGGYGRHRSAYSSGGWSAVIEELQLEIDRIPTRNLGRDDRVISSHGKETRHPFLSLDVVSFLAELPVHFKMDPRLEVGLGDKALLRLSCYKLGLVEASSRKKRALQFGSHSARMEETDTKGDLLLE</sequence>
<dbReference type="Pfam" id="PF13537">
    <property type="entry name" value="GATase_7"/>
    <property type="match status" value="1"/>
</dbReference>
<dbReference type="CDD" id="cd01991">
    <property type="entry name" value="Asn_synthase_B_C"/>
    <property type="match status" value="1"/>
</dbReference>
<dbReference type="PROSITE" id="PS51278">
    <property type="entry name" value="GATASE_TYPE_2"/>
    <property type="match status" value="1"/>
</dbReference>
<dbReference type="Gene3D" id="3.40.50.620">
    <property type="entry name" value="HUPs"/>
    <property type="match status" value="1"/>
</dbReference>
<organism evidence="5 6">
    <name type="scientific">Marasmiellus scandens</name>
    <dbReference type="NCBI Taxonomy" id="2682957"/>
    <lineage>
        <taxon>Eukaryota</taxon>
        <taxon>Fungi</taxon>
        <taxon>Dikarya</taxon>
        <taxon>Basidiomycota</taxon>
        <taxon>Agaricomycotina</taxon>
        <taxon>Agaricomycetes</taxon>
        <taxon>Agaricomycetidae</taxon>
        <taxon>Agaricales</taxon>
        <taxon>Marasmiineae</taxon>
        <taxon>Omphalotaceae</taxon>
        <taxon>Marasmiellus</taxon>
    </lineage>
</organism>
<reference evidence="5 6" key="1">
    <citation type="submission" date="2024-01" db="EMBL/GenBank/DDBJ databases">
        <title>A draft genome for the cacao thread blight pathogen Marasmiellus scandens.</title>
        <authorList>
            <person name="Baruah I.K."/>
            <person name="Leung J."/>
            <person name="Bukari Y."/>
            <person name="Amoako-Attah I."/>
            <person name="Meinhardt L.W."/>
            <person name="Bailey B.A."/>
            <person name="Cohen S.P."/>
        </authorList>
    </citation>
    <scope>NUCLEOTIDE SEQUENCE [LARGE SCALE GENOMIC DNA]</scope>
    <source>
        <strain evidence="5 6">GH-19</strain>
    </source>
</reference>
<evidence type="ECO:0000256" key="3">
    <source>
        <dbReference type="ARBA" id="ARBA00022962"/>
    </source>
</evidence>
<dbReference type="InterPro" id="IPR029055">
    <property type="entry name" value="Ntn_hydrolases_N"/>
</dbReference>
<accession>A0ABR1JLX7</accession>
<gene>
    <name evidence="5" type="ORF">VKT23_007146</name>
</gene>
<dbReference type="EMBL" id="JBANRG010000009">
    <property type="protein sequence ID" value="KAK7463807.1"/>
    <property type="molecule type" value="Genomic_DNA"/>
</dbReference>
<dbReference type="InterPro" id="IPR001962">
    <property type="entry name" value="Asn_synthase"/>
</dbReference>
<proteinExistence type="predicted"/>
<dbReference type="PANTHER" id="PTHR45937">
    <property type="entry name" value="ASPARAGINE SYNTHETASE DOMAIN-CONTAINING PROTEIN 1"/>
    <property type="match status" value="1"/>
</dbReference>
<evidence type="ECO:0000256" key="1">
    <source>
        <dbReference type="ARBA" id="ARBA00022605"/>
    </source>
</evidence>
<evidence type="ECO:0000256" key="2">
    <source>
        <dbReference type="ARBA" id="ARBA00022888"/>
    </source>
</evidence>
<evidence type="ECO:0000259" key="4">
    <source>
        <dbReference type="PROSITE" id="PS51278"/>
    </source>
</evidence>
<dbReference type="SUPFAM" id="SSF56235">
    <property type="entry name" value="N-terminal nucleophile aminohydrolases (Ntn hydrolases)"/>
    <property type="match status" value="1"/>
</dbReference>
<feature type="domain" description="Glutamine amidotransferase type-2" evidence="4">
    <location>
        <begin position="2"/>
        <end position="198"/>
    </location>
</feature>
<dbReference type="InterPro" id="IPR051857">
    <property type="entry name" value="Asn_synthetase_domain"/>
</dbReference>
<protein>
    <recommendedName>
        <fullName evidence="4">Glutamine amidotransferase type-2 domain-containing protein</fullName>
    </recommendedName>
</protein>
<keyword evidence="6" id="KW-1185">Reference proteome</keyword>
<name>A0ABR1JLX7_9AGAR</name>
<keyword evidence="2" id="KW-0061">Asparagine biosynthesis</keyword>
<keyword evidence="3" id="KW-0315">Glutamine amidotransferase</keyword>
<dbReference type="InterPro" id="IPR014729">
    <property type="entry name" value="Rossmann-like_a/b/a_fold"/>
</dbReference>
<keyword evidence="1" id="KW-0028">Amino-acid biosynthesis</keyword>
<evidence type="ECO:0000313" key="6">
    <source>
        <dbReference type="Proteomes" id="UP001498398"/>
    </source>
</evidence>
<evidence type="ECO:0000313" key="5">
    <source>
        <dbReference type="EMBL" id="KAK7463807.1"/>
    </source>
</evidence>
<dbReference type="InterPro" id="IPR017932">
    <property type="entry name" value="GATase_2_dom"/>
</dbReference>
<dbReference type="Pfam" id="PF00733">
    <property type="entry name" value="Asn_synthase"/>
    <property type="match status" value="1"/>
</dbReference>
<comment type="caution">
    <text evidence="5">The sequence shown here is derived from an EMBL/GenBank/DDBJ whole genome shotgun (WGS) entry which is preliminary data.</text>
</comment>
<dbReference type="Proteomes" id="UP001498398">
    <property type="component" value="Unassembled WGS sequence"/>
</dbReference>